<evidence type="ECO:0000259" key="8">
    <source>
        <dbReference type="Pfam" id="PF01850"/>
    </source>
</evidence>
<dbReference type="Proteomes" id="UP000048908">
    <property type="component" value="Unassembled WGS sequence"/>
</dbReference>
<keyword evidence="2" id="KW-1277">Toxin-antitoxin system</keyword>
<keyword evidence="4" id="KW-0479">Metal-binding</keyword>
<organism evidence="9 10">
    <name type="scientific">Jannaschia rubra</name>
    <dbReference type="NCBI Taxonomy" id="282197"/>
    <lineage>
        <taxon>Bacteria</taxon>
        <taxon>Pseudomonadati</taxon>
        <taxon>Pseudomonadota</taxon>
        <taxon>Alphaproteobacteria</taxon>
        <taxon>Rhodobacterales</taxon>
        <taxon>Roseobacteraceae</taxon>
        <taxon>Jannaschia</taxon>
    </lineage>
</organism>
<dbReference type="PANTHER" id="PTHR33653">
    <property type="entry name" value="RIBONUCLEASE VAPC2"/>
    <property type="match status" value="1"/>
</dbReference>
<protein>
    <submittedName>
        <fullName evidence="9">Putative ribonuclease FitB</fullName>
        <ecNumber evidence="9">3.1.-.-</ecNumber>
    </submittedName>
</protein>
<comment type="similarity">
    <text evidence="7">Belongs to the PINc/VapC protein family.</text>
</comment>
<accession>A0A0M6XPV7</accession>
<proteinExistence type="inferred from homology"/>
<evidence type="ECO:0000313" key="10">
    <source>
        <dbReference type="Proteomes" id="UP000048908"/>
    </source>
</evidence>
<dbReference type="CDD" id="cd18746">
    <property type="entry name" value="PIN_VapC4-5_FitB-like"/>
    <property type="match status" value="1"/>
</dbReference>
<dbReference type="InterPro" id="IPR029060">
    <property type="entry name" value="PIN-like_dom_sf"/>
</dbReference>
<keyword evidence="6" id="KW-0460">Magnesium</keyword>
<evidence type="ECO:0000256" key="6">
    <source>
        <dbReference type="ARBA" id="ARBA00022842"/>
    </source>
</evidence>
<dbReference type="RefSeq" id="WP_055682596.1">
    <property type="nucleotide sequence ID" value="NZ_CANMUL010000013.1"/>
</dbReference>
<evidence type="ECO:0000256" key="4">
    <source>
        <dbReference type="ARBA" id="ARBA00022723"/>
    </source>
</evidence>
<gene>
    <name evidence="9" type="primary">fitB_1</name>
    <name evidence="9" type="ORF">JAN5088_01929</name>
</gene>
<dbReference type="GO" id="GO:0046872">
    <property type="term" value="F:metal ion binding"/>
    <property type="evidence" value="ECO:0007669"/>
    <property type="project" value="UniProtKB-KW"/>
</dbReference>
<dbReference type="GO" id="GO:0004518">
    <property type="term" value="F:nuclease activity"/>
    <property type="evidence" value="ECO:0007669"/>
    <property type="project" value="UniProtKB-KW"/>
</dbReference>
<dbReference type="Gene3D" id="3.40.50.1010">
    <property type="entry name" value="5'-nuclease"/>
    <property type="match status" value="1"/>
</dbReference>
<keyword evidence="5 9" id="KW-0378">Hydrolase</keyword>
<dbReference type="Pfam" id="PF01850">
    <property type="entry name" value="PIN"/>
    <property type="match status" value="1"/>
</dbReference>
<dbReference type="EC" id="3.1.-.-" evidence="9"/>
<dbReference type="PANTHER" id="PTHR33653:SF1">
    <property type="entry name" value="RIBONUCLEASE VAPC2"/>
    <property type="match status" value="1"/>
</dbReference>
<dbReference type="EMBL" id="CXPG01000019">
    <property type="protein sequence ID" value="CTQ33149.1"/>
    <property type="molecule type" value="Genomic_DNA"/>
</dbReference>
<dbReference type="GO" id="GO:0016787">
    <property type="term" value="F:hydrolase activity"/>
    <property type="evidence" value="ECO:0007669"/>
    <property type="project" value="UniProtKB-KW"/>
</dbReference>
<evidence type="ECO:0000313" key="9">
    <source>
        <dbReference type="EMBL" id="CTQ33149.1"/>
    </source>
</evidence>
<keyword evidence="3" id="KW-0540">Nuclease</keyword>
<name>A0A0M6XPV7_9RHOB</name>
<evidence type="ECO:0000256" key="5">
    <source>
        <dbReference type="ARBA" id="ARBA00022801"/>
    </source>
</evidence>
<evidence type="ECO:0000256" key="7">
    <source>
        <dbReference type="ARBA" id="ARBA00038093"/>
    </source>
</evidence>
<dbReference type="SUPFAM" id="SSF88723">
    <property type="entry name" value="PIN domain-like"/>
    <property type="match status" value="1"/>
</dbReference>
<dbReference type="AlphaFoldDB" id="A0A0M6XPV7"/>
<dbReference type="InterPro" id="IPR050556">
    <property type="entry name" value="Type_II_TA_system_RNase"/>
</dbReference>
<keyword evidence="10" id="KW-1185">Reference proteome</keyword>
<reference evidence="9 10" key="1">
    <citation type="submission" date="2015-07" db="EMBL/GenBank/DDBJ databases">
        <authorList>
            <person name="Noorani M."/>
        </authorList>
    </citation>
    <scope>NUCLEOTIDE SEQUENCE [LARGE SCALE GENOMIC DNA]</scope>
    <source>
        <strain evidence="9 10">CECT 5088</strain>
    </source>
</reference>
<evidence type="ECO:0000256" key="2">
    <source>
        <dbReference type="ARBA" id="ARBA00022649"/>
    </source>
</evidence>
<evidence type="ECO:0000256" key="3">
    <source>
        <dbReference type="ARBA" id="ARBA00022722"/>
    </source>
</evidence>
<evidence type="ECO:0000256" key="1">
    <source>
        <dbReference type="ARBA" id="ARBA00001946"/>
    </source>
</evidence>
<dbReference type="OrthoDB" id="9804823at2"/>
<comment type="cofactor">
    <cofactor evidence="1">
        <name>Mg(2+)</name>
        <dbReference type="ChEBI" id="CHEBI:18420"/>
    </cofactor>
</comment>
<feature type="domain" description="PIN" evidence="8">
    <location>
        <begin position="4"/>
        <end position="127"/>
    </location>
</feature>
<dbReference type="STRING" id="282197.SAMN04488517_11612"/>
<sequence>MALLLDTNVVSELRKVQAGRADPGVARWQATVARTDLFVSAITLMELEMGVRLKERRDAVQGALLRRWMTEGVLAEFRDRTLPFDAGAALRCAALHIPDPRPWRDATLAATALVHDMTLVTRNLRDFRGTGVALLNPWEGEG</sequence>
<dbReference type="InterPro" id="IPR002716">
    <property type="entry name" value="PIN_dom"/>
</dbReference>